<evidence type="ECO:0000313" key="10">
    <source>
        <dbReference type="Proteomes" id="UP001408356"/>
    </source>
</evidence>
<dbReference type="Pfam" id="PF20684">
    <property type="entry name" value="Fung_rhodopsin"/>
    <property type="match status" value="1"/>
</dbReference>
<dbReference type="Proteomes" id="UP001408356">
    <property type="component" value="Unassembled WGS sequence"/>
</dbReference>
<dbReference type="PANTHER" id="PTHR33048">
    <property type="entry name" value="PTH11-LIKE INTEGRAL MEMBRANE PROTEIN (AFU_ORTHOLOGUE AFUA_5G11245)"/>
    <property type="match status" value="1"/>
</dbReference>
<proteinExistence type="inferred from homology"/>
<evidence type="ECO:0000259" key="8">
    <source>
        <dbReference type="Pfam" id="PF20684"/>
    </source>
</evidence>
<keyword evidence="2 7" id="KW-0812">Transmembrane</keyword>
<feature type="transmembrane region" description="Helical" evidence="7">
    <location>
        <begin position="93"/>
        <end position="114"/>
    </location>
</feature>
<evidence type="ECO:0000256" key="7">
    <source>
        <dbReference type="SAM" id="Phobius"/>
    </source>
</evidence>
<comment type="caution">
    <text evidence="9">The sequence shown here is derived from an EMBL/GenBank/DDBJ whole genome shotgun (WGS) entry which is preliminary data.</text>
</comment>
<name>A0ABR2VE88_9PEZI</name>
<feature type="compositionally biased region" description="Polar residues" evidence="6">
    <location>
        <begin position="335"/>
        <end position="345"/>
    </location>
</feature>
<dbReference type="PANTHER" id="PTHR33048:SF129">
    <property type="entry name" value="INTEGRAL MEMBRANE PROTEIN-RELATED"/>
    <property type="match status" value="1"/>
</dbReference>
<evidence type="ECO:0000256" key="3">
    <source>
        <dbReference type="ARBA" id="ARBA00022989"/>
    </source>
</evidence>
<evidence type="ECO:0000256" key="4">
    <source>
        <dbReference type="ARBA" id="ARBA00023136"/>
    </source>
</evidence>
<evidence type="ECO:0000256" key="2">
    <source>
        <dbReference type="ARBA" id="ARBA00022692"/>
    </source>
</evidence>
<accession>A0ABR2VE88</accession>
<feature type="domain" description="Rhodopsin" evidence="8">
    <location>
        <begin position="77"/>
        <end position="317"/>
    </location>
</feature>
<feature type="transmembrane region" description="Helical" evidence="7">
    <location>
        <begin position="173"/>
        <end position="192"/>
    </location>
</feature>
<keyword evidence="10" id="KW-1185">Reference proteome</keyword>
<keyword evidence="4 7" id="KW-0472">Membrane</keyword>
<organism evidence="9 10">
    <name type="scientific">Seiridium unicorne</name>
    <dbReference type="NCBI Taxonomy" id="138068"/>
    <lineage>
        <taxon>Eukaryota</taxon>
        <taxon>Fungi</taxon>
        <taxon>Dikarya</taxon>
        <taxon>Ascomycota</taxon>
        <taxon>Pezizomycotina</taxon>
        <taxon>Sordariomycetes</taxon>
        <taxon>Xylariomycetidae</taxon>
        <taxon>Amphisphaeriales</taxon>
        <taxon>Sporocadaceae</taxon>
        <taxon>Seiridium</taxon>
    </lineage>
</organism>
<feature type="region of interest" description="Disordered" evidence="6">
    <location>
        <begin position="333"/>
        <end position="363"/>
    </location>
</feature>
<dbReference type="InterPro" id="IPR052337">
    <property type="entry name" value="SAT4-like"/>
</dbReference>
<dbReference type="InterPro" id="IPR049326">
    <property type="entry name" value="Rhodopsin_dom_fungi"/>
</dbReference>
<evidence type="ECO:0000313" key="9">
    <source>
        <dbReference type="EMBL" id="KAK9425154.1"/>
    </source>
</evidence>
<gene>
    <name evidence="9" type="ORF">SUNI508_03294</name>
</gene>
<keyword evidence="3 7" id="KW-1133">Transmembrane helix</keyword>
<reference evidence="9 10" key="1">
    <citation type="journal article" date="2024" name="J. Plant Pathol.">
        <title>Sequence and assembly of the genome of Seiridium unicorne, isolate CBS 538.82, causal agent of cypress canker disease.</title>
        <authorList>
            <person name="Scali E."/>
            <person name="Rocca G.D."/>
            <person name="Danti R."/>
            <person name="Garbelotto M."/>
            <person name="Barberini S."/>
            <person name="Baroncelli R."/>
            <person name="Emiliani G."/>
        </authorList>
    </citation>
    <scope>NUCLEOTIDE SEQUENCE [LARGE SCALE GENOMIC DNA]</scope>
    <source>
        <strain evidence="9 10">BM-138-508</strain>
    </source>
</reference>
<feature type="transmembrane region" description="Helical" evidence="7">
    <location>
        <begin position="230"/>
        <end position="248"/>
    </location>
</feature>
<sequence>MSNSTSAFIGEPPNTERDYYIVRGFLRGVGLASVDPALGYTRAAKKPYDDFTYTSKTPGIIVGLSIVIIAIVAATSARLFLRAAMSQMRFGTDDWATIVAAAMGITYTVCQIIMATKGGGNHIWDATYEDYNVFNYYGVIDKPIFYVTVGFVKISLTLFIRRLADRSSRHWKWFCDFFLVTLVLYIAAAIFWELFTCNPAQAQWDKLYSGQLATAAVCLPMATQGKVLNITHVVQGVVLLLSPMVILWTVRMDRHKKARLFVMWGVGLIAVLCGLMRLLRADFTTDIMWDYTELLIWTALDVCVGIITISLPVMDAWIAGAWRGAVTKLGGRSYGSHSNSNQRTPGPSRYGQGTIGLSSVGGTASSKKYSDSIEEIIQKNPHGNTDDTELNTIVRTDEYNVHYSSPGVDSDTEEPGLGKVYNRQLSRTFHPN</sequence>
<comment type="similarity">
    <text evidence="5">Belongs to the SAT4 family.</text>
</comment>
<feature type="transmembrane region" description="Helical" evidence="7">
    <location>
        <begin position="144"/>
        <end position="161"/>
    </location>
</feature>
<protein>
    <recommendedName>
        <fullName evidence="8">Rhodopsin domain-containing protein</fullName>
    </recommendedName>
</protein>
<feature type="transmembrane region" description="Helical" evidence="7">
    <location>
        <begin position="260"/>
        <end position="279"/>
    </location>
</feature>
<evidence type="ECO:0000256" key="6">
    <source>
        <dbReference type="SAM" id="MobiDB-lite"/>
    </source>
</evidence>
<feature type="transmembrane region" description="Helical" evidence="7">
    <location>
        <begin position="294"/>
        <end position="314"/>
    </location>
</feature>
<feature type="transmembrane region" description="Helical" evidence="7">
    <location>
        <begin position="60"/>
        <end position="81"/>
    </location>
</feature>
<evidence type="ECO:0000256" key="5">
    <source>
        <dbReference type="ARBA" id="ARBA00038359"/>
    </source>
</evidence>
<dbReference type="EMBL" id="JARVKF010000024">
    <property type="protein sequence ID" value="KAK9425154.1"/>
    <property type="molecule type" value="Genomic_DNA"/>
</dbReference>
<evidence type="ECO:0000256" key="1">
    <source>
        <dbReference type="ARBA" id="ARBA00004141"/>
    </source>
</evidence>
<comment type="subcellular location">
    <subcellularLocation>
        <location evidence="1">Membrane</location>
        <topology evidence="1">Multi-pass membrane protein</topology>
    </subcellularLocation>
</comment>